<dbReference type="Proteomes" id="UP000310249">
    <property type="component" value="Unassembled WGS sequence"/>
</dbReference>
<reference evidence="2" key="2">
    <citation type="submission" date="2019-06" db="EMBL/GenBank/DDBJ databases">
        <title>Co-occurence of chitin degradation, pigmentation and bioactivity in marine Pseudoalteromonas.</title>
        <authorList>
            <person name="Sonnenschein E.C."/>
            <person name="Bech P.K."/>
        </authorList>
    </citation>
    <scope>NUCLEOTIDE SEQUENCE [LARGE SCALE GENOMIC DNA]</scope>
    <source>
        <strain evidence="2">S2676</strain>
    </source>
</reference>
<dbReference type="AlphaFoldDB" id="A0A5S3WFF0"/>
<proteinExistence type="predicted"/>
<sequence>MVHQLRENYRKETFDTLDLISSKTEQLDYQNKVPIAQVSAELFWSWESCYQDVNDRDWYQDIFSNKELEILQKFDVTFEAVWSEMGRDIPYITDFIQTKQWLTLSKAAKLALLELAAT</sequence>
<organism evidence="1 2">
    <name type="scientific">Pseudoalteromonas rubra</name>
    <dbReference type="NCBI Taxonomy" id="43658"/>
    <lineage>
        <taxon>Bacteria</taxon>
        <taxon>Pseudomonadati</taxon>
        <taxon>Pseudomonadota</taxon>
        <taxon>Gammaproteobacteria</taxon>
        <taxon>Alteromonadales</taxon>
        <taxon>Pseudoalteromonadaceae</taxon>
        <taxon>Pseudoalteromonas</taxon>
    </lineage>
</organism>
<protein>
    <submittedName>
        <fullName evidence="1">Uncharacterized protein</fullName>
    </submittedName>
</protein>
<dbReference type="RefSeq" id="WP_138551421.1">
    <property type="nucleotide sequence ID" value="NZ_PNCH01000023.1"/>
</dbReference>
<dbReference type="OrthoDB" id="7052377at2"/>
<accession>A0A5S3WFF0</accession>
<dbReference type="EMBL" id="PNCI01000071">
    <property type="protein sequence ID" value="TMP24469.1"/>
    <property type="molecule type" value="Genomic_DNA"/>
</dbReference>
<evidence type="ECO:0000313" key="2">
    <source>
        <dbReference type="Proteomes" id="UP000310249"/>
    </source>
</evidence>
<gene>
    <name evidence="1" type="ORF">CWB99_22270</name>
</gene>
<reference evidence="1 2" key="1">
    <citation type="submission" date="2018-01" db="EMBL/GenBank/DDBJ databases">
        <authorList>
            <person name="Paulsen S."/>
            <person name="Gram L.K."/>
        </authorList>
    </citation>
    <scope>NUCLEOTIDE SEQUENCE [LARGE SCALE GENOMIC DNA]</scope>
    <source>
        <strain evidence="1 2">S2676</strain>
    </source>
</reference>
<comment type="caution">
    <text evidence="1">The sequence shown here is derived from an EMBL/GenBank/DDBJ whole genome shotgun (WGS) entry which is preliminary data.</text>
</comment>
<evidence type="ECO:0000313" key="1">
    <source>
        <dbReference type="EMBL" id="TMP24469.1"/>
    </source>
</evidence>
<name>A0A5S3WFF0_9GAMM</name>